<evidence type="ECO:0000313" key="3">
    <source>
        <dbReference type="Proteomes" id="UP000054600"/>
    </source>
</evidence>
<feature type="transmembrane region" description="Helical" evidence="1">
    <location>
        <begin position="191"/>
        <end position="212"/>
    </location>
</feature>
<feature type="transmembrane region" description="Helical" evidence="1">
    <location>
        <begin position="138"/>
        <end position="159"/>
    </location>
</feature>
<feature type="transmembrane region" description="Helical" evidence="1">
    <location>
        <begin position="44"/>
        <end position="65"/>
    </location>
</feature>
<evidence type="ECO:0000313" key="2">
    <source>
        <dbReference type="EMBL" id="KTD60494.1"/>
    </source>
</evidence>
<keyword evidence="1" id="KW-1133">Transmembrane helix</keyword>
<name>A0A0W0YV19_9GAMM</name>
<proteinExistence type="predicted"/>
<dbReference type="eggNOG" id="ENOG502Z7N0">
    <property type="taxonomic scope" value="Bacteria"/>
</dbReference>
<dbReference type="AlphaFoldDB" id="A0A0W0YV19"/>
<gene>
    <name evidence="2" type="ORF">Lsha_1590</name>
</gene>
<accession>A0A0W0YV19</accession>
<feature type="transmembrane region" description="Helical" evidence="1">
    <location>
        <begin position="219"/>
        <end position="238"/>
    </location>
</feature>
<organism evidence="2 3">
    <name type="scientific">Legionella shakespearei DSM 23087</name>
    <dbReference type="NCBI Taxonomy" id="1122169"/>
    <lineage>
        <taxon>Bacteria</taxon>
        <taxon>Pseudomonadati</taxon>
        <taxon>Pseudomonadota</taxon>
        <taxon>Gammaproteobacteria</taxon>
        <taxon>Legionellales</taxon>
        <taxon>Legionellaceae</taxon>
        <taxon>Legionella</taxon>
    </lineage>
</organism>
<reference evidence="2 3" key="1">
    <citation type="submission" date="2015-11" db="EMBL/GenBank/DDBJ databases">
        <title>Genomic analysis of 38 Legionella species identifies large and diverse effector repertoires.</title>
        <authorList>
            <person name="Burstein D."/>
            <person name="Amaro F."/>
            <person name="Zusman T."/>
            <person name="Lifshitz Z."/>
            <person name="Cohen O."/>
            <person name="Gilbert J.A."/>
            <person name="Pupko T."/>
            <person name="Shuman H.A."/>
            <person name="Segal G."/>
        </authorList>
    </citation>
    <scope>NUCLEOTIDE SEQUENCE [LARGE SCALE GENOMIC DNA]</scope>
    <source>
        <strain evidence="2 3">ATCC 49655</strain>
    </source>
</reference>
<dbReference type="PATRIC" id="fig|1122169.6.peg.1831"/>
<feature type="transmembrane region" description="Helical" evidence="1">
    <location>
        <begin position="271"/>
        <end position="288"/>
    </location>
</feature>
<feature type="transmembrane region" description="Helical" evidence="1">
    <location>
        <begin position="294"/>
        <end position="315"/>
    </location>
</feature>
<dbReference type="EMBL" id="LNYW01000044">
    <property type="protein sequence ID" value="KTD60494.1"/>
    <property type="molecule type" value="Genomic_DNA"/>
</dbReference>
<sequence length="345" mass="39286">MKFSRAMMDKAVAEHIITEEQANNLIQFLKNEPGQEPGFNLTNVLYYFGGLVAIGAMTLFMNLGWEMYGGWGILFLSVAYGILGLGLSHQLDQKGYIIPAGICATFVICLTPLAIYGFQQGMGWWPDNTVYQNYHTYIKWHWIFMEFGTLIVGIILAWIYRYPFMIMPIAVTLWYMSMDLAYMIGDGHYSYELGAIVSMYFGLITVLIAFWVDVRSSNSADYAFWLYIFGVMAFWGGMSSQNSDSELSKFFYLCINLVMILVGVLLSRKVFVIFGALGSCFYLGHLAFKVFASSYFFPVALTAIGFGIIYLGILWQKNEAWLTHKIRSILPQPLQDLLQNRDSME</sequence>
<feature type="transmembrane region" description="Helical" evidence="1">
    <location>
        <begin position="166"/>
        <end position="185"/>
    </location>
</feature>
<comment type="caution">
    <text evidence="2">The sequence shown here is derived from an EMBL/GenBank/DDBJ whole genome shotgun (WGS) entry which is preliminary data.</text>
</comment>
<keyword evidence="1" id="KW-0472">Membrane</keyword>
<keyword evidence="3" id="KW-1185">Reference proteome</keyword>
<feature type="transmembrane region" description="Helical" evidence="1">
    <location>
        <begin position="96"/>
        <end position="118"/>
    </location>
</feature>
<protein>
    <submittedName>
        <fullName evidence="2">Membrane protein</fullName>
    </submittedName>
</protein>
<dbReference type="Proteomes" id="UP000054600">
    <property type="component" value="Unassembled WGS sequence"/>
</dbReference>
<dbReference type="RefSeq" id="WP_018578162.1">
    <property type="nucleotide sequence ID" value="NZ_KB892426.1"/>
</dbReference>
<dbReference type="OrthoDB" id="1675191at2"/>
<dbReference type="STRING" id="1122169.Lsha_1590"/>
<feature type="transmembrane region" description="Helical" evidence="1">
    <location>
        <begin position="250"/>
        <end position="266"/>
    </location>
</feature>
<feature type="transmembrane region" description="Helical" evidence="1">
    <location>
        <begin position="71"/>
        <end position="89"/>
    </location>
</feature>
<evidence type="ECO:0000256" key="1">
    <source>
        <dbReference type="SAM" id="Phobius"/>
    </source>
</evidence>
<keyword evidence="1" id="KW-0812">Transmembrane</keyword>